<accession>K0NZT9</accession>
<dbReference type="Proteomes" id="UP000001467">
    <property type="component" value="Segment"/>
</dbReference>
<evidence type="ECO:0000313" key="3">
    <source>
        <dbReference type="Proteomes" id="UP000001467"/>
    </source>
</evidence>
<dbReference type="InterPro" id="IPR016416">
    <property type="entry name" value="Phage_T4_Gp31_GroEL"/>
</dbReference>
<proteinExistence type="predicted"/>
<dbReference type="SMR" id="K0NZT9"/>
<dbReference type="GO" id="GO:0005524">
    <property type="term" value="F:ATP binding"/>
    <property type="evidence" value="ECO:0007669"/>
    <property type="project" value="InterPro"/>
</dbReference>
<dbReference type="PIRSF" id="PIRSF004380">
    <property type="entry name" value="Phage_GroES_Gp31"/>
    <property type="match status" value="1"/>
</dbReference>
<dbReference type="GO" id="GO:0044183">
    <property type="term" value="F:protein folding chaperone"/>
    <property type="evidence" value="ECO:0007669"/>
    <property type="project" value="InterPro"/>
</dbReference>
<dbReference type="Pfam" id="PF00166">
    <property type="entry name" value="Cpn10"/>
    <property type="match status" value="1"/>
</dbReference>
<evidence type="ECO:0000256" key="1">
    <source>
        <dbReference type="ARBA" id="ARBA00023186"/>
    </source>
</evidence>
<dbReference type="SUPFAM" id="SSF50129">
    <property type="entry name" value="GroES-like"/>
    <property type="match status" value="1"/>
</dbReference>
<dbReference type="GO" id="GO:0019069">
    <property type="term" value="P:viral capsid assembly"/>
    <property type="evidence" value="ECO:0007669"/>
    <property type="project" value="InterPro"/>
</dbReference>
<dbReference type="InterPro" id="IPR011032">
    <property type="entry name" value="GroES-like_sf"/>
</dbReference>
<name>K0NZT9_9CAUD</name>
<sequence length="118" mass="12795">MSNKMSELKVKASFEYVIIETVARPAGSEIVSESGFLIGIRQQGEEPISGKIVSVGPDVPEEKAKELLGKMVPLPKGHMANVPDPDLVKGVISAEDARTKEVKYVSAHYKAVQAIYEI</sequence>
<evidence type="ECO:0000313" key="2">
    <source>
        <dbReference type="EMBL" id="CCL97542.1"/>
    </source>
</evidence>
<evidence type="ECO:0008006" key="4">
    <source>
        <dbReference type="Google" id="ProtNLM"/>
    </source>
</evidence>
<dbReference type="Gene3D" id="2.30.33.40">
    <property type="entry name" value="GroES chaperonin"/>
    <property type="match status" value="1"/>
</dbReference>
<dbReference type="InterPro" id="IPR037124">
    <property type="entry name" value="Chaperonin_GroES_sf"/>
</dbReference>
<dbReference type="InterPro" id="IPR020818">
    <property type="entry name" value="Chaperonin_GroES"/>
</dbReference>
<organism evidence="2 3">
    <name type="scientific">Pseudotevenvirus RB43</name>
    <dbReference type="NCBI Taxonomy" id="115991"/>
    <lineage>
        <taxon>Viruses</taxon>
        <taxon>Duplodnaviria</taxon>
        <taxon>Heunggongvirae</taxon>
        <taxon>Uroviricota</taxon>
        <taxon>Caudoviricetes</taxon>
        <taxon>Pantevenvirales</taxon>
        <taxon>Straboviridae</taxon>
        <taxon>Pseudotevenvirus</taxon>
    </lineage>
</organism>
<dbReference type="EMBL" id="HE981739">
    <property type="protein sequence ID" value="CCL97542.1"/>
    <property type="molecule type" value="Genomic_DNA"/>
</dbReference>
<keyword evidence="1" id="KW-0143">Chaperone</keyword>
<reference evidence="2 3" key="1">
    <citation type="journal article" date="2012" name="PLoS Genet.">
        <title>A Bacteriophage-Encoded J-Domain Protein Interacts with the DnaK/Hsp70 Chaperone and Stabilizes the Heat-Shock Factor ?(32) of Escherichia coli.</title>
        <authorList>
            <person name="Perrody E."/>
            <person name="Cirinesi A.M."/>
            <person name="Desplats C."/>
            <person name="Keppel F."/>
            <person name="Schwager F."/>
            <person name="Tranier S."/>
            <person name="Georgopoulos C."/>
            <person name="Genevaux P."/>
        </authorList>
    </citation>
    <scope>NUCLEOTIDE SEQUENCE [LARGE SCALE GENOMIC DNA]</scope>
    <source>
        <strain evidence="2">RB43-GVA</strain>
    </source>
</reference>
<protein>
    <recommendedName>
        <fullName evidence="4">Co-chaperonin for GroEL</fullName>
    </recommendedName>
</protein>